<dbReference type="EMBL" id="JALLBG020000020">
    <property type="protein sequence ID" value="KAL3771829.1"/>
    <property type="molecule type" value="Genomic_DNA"/>
</dbReference>
<dbReference type="Proteomes" id="UP001530293">
    <property type="component" value="Unassembled WGS sequence"/>
</dbReference>
<gene>
    <name evidence="1" type="ORF">ACHAWU_004388</name>
</gene>
<evidence type="ECO:0000313" key="1">
    <source>
        <dbReference type="EMBL" id="KAL3771829.1"/>
    </source>
</evidence>
<evidence type="ECO:0000313" key="2">
    <source>
        <dbReference type="Proteomes" id="UP001530293"/>
    </source>
</evidence>
<proteinExistence type="predicted"/>
<sequence length="188" mass="20577">MQCTVSSPSLLDNPCITSTGWGALADVLLPASSSKLKSLSLGVEDDSCLFYDAGTDTISNGEIIINDDAVFRFANALATNFSLKVLDFGCFYEITRTGWNGVINAMLNTSSIGNTYNSNHTLQDLRVGYQGVPNDVKALVRRNNNQNKAAVARQKILDCHLSDFEASIHMSHGNETFTVCFRLDRQRS</sequence>
<organism evidence="1 2">
    <name type="scientific">Discostella pseudostelligera</name>
    <dbReference type="NCBI Taxonomy" id="259834"/>
    <lineage>
        <taxon>Eukaryota</taxon>
        <taxon>Sar</taxon>
        <taxon>Stramenopiles</taxon>
        <taxon>Ochrophyta</taxon>
        <taxon>Bacillariophyta</taxon>
        <taxon>Coscinodiscophyceae</taxon>
        <taxon>Thalassiosirophycidae</taxon>
        <taxon>Stephanodiscales</taxon>
        <taxon>Stephanodiscaceae</taxon>
        <taxon>Discostella</taxon>
    </lineage>
</organism>
<keyword evidence="2" id="KW-1185">Reference proteome</keyword>
<name>A0ABD3N6U4_9STRA</name>
<dbReference type="Gene3D" id="3.80.10.10">
    <property type="entry name" value="Ribonuclease Inhibitor"/>
    <property type="match status" value="1"/>
</dbReference>
<protein>
    <submittedName>
        <fullName evidence="1">Uncharacterized protein</fullName>
    </submittedName>
</protein>
<dbReference type="InterPro" id="IPR032675">
    <property type="entry name" value="LRR_dom_sf"/>
</dbReference>
<dbReference type="SUPFAM" id="SSF52047">
    <property type="entry name" value="RNI-like"/>
    <property type="match status" value="1"/>
</dbReference>
<comment type="caution">
    <text evidence="1">The sequence shown here is derived from an EMBL/GenBank/DDBJ whole genome shotgun (WGS) entry which is preliminary data.</text>
</comment>
<accession>A0ABD3N6U4</accession>
<reference evidence="1 2" key="1">
    <citation type="submission" date="2024-10" db="EMBL/GenBank/DDBJ databases">
        <title>Updated reference genomes for cyclostephanoid diatoms.</title>
        <authorList>
            <person name="Roberts W.R."/>
            <person name="Alverson A.J."/>
        </authorList>
    </citation>
    <scope>NUCLEOTIDE SEQUENCE [LARGE SCALE GENOMIC DNA]</scope>
    <source>
        <strain evidence="1 2">AJA232-27</strain>
    </source>
</reference>
<dbReference type="AlphaFoldDB" id="A0ABD3N6U4"/>